<gene>
    <name evidence="1" type="ORF">IMNOINEI_00001</name>
</gene>
<name>A0A7G9YKG7_9EURY</name>
<proteinExistence type="predicted"/>
<protein>
    <submittedName>
        <fullName evidence="1">Uncharacterized protein</fullName>
    </submittedName>
</protein>
<dbReference type="AlphaFoldDB" id="A0A7G9YKG7"/>
<sequence>MSLPASASEAPSAVTLAMPDLSVTVTVTVIDPFGATSVGSSKTEVITGGVVSSGSFTVYVAESSVALLAFSESSIATTVTLYVSNALSAVIVPTHLSPPV</sequence>
<evidence type="ECO:0000313" key="1">
    <source>
        <dbReference type="EMBL" id="QNO48501.1"/>
    </source>
</evidence>
<accession>A0A7G9YKG7</accession>
<dbReference type="EMBL" id="MT631352">
    <property type="protein sequence ID" value="QNO48501.1"/>
    <property type="molecule type" value="Genomic_DNA"/>
</dbReference>
<reference evidence="1" key="1">
    <citation type="submission" date="2020-06" db="EMBL/GenBank/DDBJ databases">
        <title>Unique genomic features of the anaerobic methanotrophic archaea.</title>
        <authorList>
            <person name="Chadwick G.L."/>
            <person name="Skennerton C.T."/>
            <person name="Laso-Perez R."/>
            <person name="Leu A.O."/>
            <person name="Speth D.R."/>
            <person name="Yu H."/>
            <person name="Morgan-Lang C."/>
            <person name="Hatzenpichler R."/>
            <person name="Goudeau D."/>
            <person name="Malmstrom R."/>
            <person name="Brazelton W.J."/>
            <person name="Woyke T."/>
            <person name="Hallam S.J."/>
            <person name="Tyson G.W."/>
            <person name="Wegener G."/>
            <person name="Boetius A."/>
            <person name="Orphan V."/>
        </authorList>
    </citation>
    <scope>NUCLEOTIDE SEQUENCE</scope>
</reference>
<organism evidence="1">
    <name type="scientific">Candidatus Methanogaster sp. ANME-2c ERB4</name>
    <dbReference type="NCBI Taxonomy" id="2759911"/>
    <lineage>
        <taxon>Archaea</taxon>
        <taxon>Methanobacteriati</taxon>
        <taxon>Methanobacteriota</taxon>
        <taxon>Stenosarchaea group</taxon>
        <taxon>Methanomicrobia</taxon>
        <taxon>Methanosarcinales</taxon>
        <taxon>ANME-2 cluster</taxon>
        <taxon>Candidatus Methanogasteraceae</taxon>
        <taxon>Candidatus Methanogaster</taxon>
    </lineage>
</organism>